<dbReference type="EMBL" id="HACG01003173">
    <property type="protein sequence ID" value="CEK50038.1"/>
    <property type="molecule type" value="Transcribed_RNA"/>
</dbReference>
<protein>
    <submittedName>
        <fullName evidence="1">Uncharacterized protein</fullName>
    </submittedName>
</protein>
<feature type="non-terminal residue" evidence="1">
    <location>
        <position position="50"/>
    </location>
</feature>
<name>A0A0B6Y1Q2_9EUPU</name>
<proteinExistence type="predicted"/>
<evidence type="ECO:0000313" key="1">
    <source>
        <dbReference type="EMBL" id="CEK50038.1"/>
    </source>
</evidence>
<reference evidence="1" key="1">
    <citation type="submission" date="2014-12" db="EMBL/GenBank/DDBJ databases">
        <title>Insight into the proteome of Arion vulgaris.</title>
        <authorList>
            <person name="Aradska J."/>
            <person name="Bulat T."/>
            <person name="Smidak R."/>
            <person name="Sarate P."/>
            <person name="Gangsoo J."/>
            <person name="Sialana F."/>
            <person name="Bilban M."/>
            <person name="Lubec G."/>
        </authorList>
    </citation>
    <scope>NUCLEOTIDE SEQUENCE</scope>
    <source>
        <tissue evidence="1">Skin</tissue>
    </source>
</reference>
<accession>A0A0B6Y1Q2</accession>
<dbReference type="AlphaFoldDB" id="A0A0B6Y1Q2"/>
<gene>
    <name evidence="1" type="primary">ORF9694</name>
</gene>
<sequence length="50" mass="5781">MWFFDKHSVRACIFSLTNHTHFLSCLEKNSKKMYDLRAANIVVVVVEPPG</sequence>
<organism evidence="1">
    <name type="scientific">Arion vulgaris</name>
    <dbReference type="NCBI Taxonomy" id="1028688"/>
    <lineage>
        <taxon>Eukaryota</taxon>
        <taxon>Metazoa</taxon>
        <taxon>Spiralia</taxon>
        <taxon>Lophotrochozoa</taxon>
        <taxon>Mollusca</taxon>
        <taxon>Gastropoda</taxon>
        <taxon>Heterobranchia</taxon>
        <taxon>Euthyneura</taxon>
        <taxon>Panpulmonata</taxon>
        <taxon>Eupulmonata</taxon>
        <taxon>Stylommatophora</taxon>
        <taxon>Helicina</taxon>
        <taxon>Arionoidea</taxon>
        <taxon>Arionidae</taxon>
        <taxon>Arion</taxon>
    </lineage>
</organism>